<gene>
    <name evidence="3" type="ORF">ERS008476_00436</name>
</gene>
<evidence type="ECO:0000313" key="3">
    <source>
        <dbReference type="EMBL" id="CRY53540.1"/>
    </source>
</evidence>
<feature type="chain" id="PRO_5005220142" description="Acid shock protein" evidence="2">
    <location>
        <begin position="23"/>
        <end position="90"/>
    </location>
</feature>
<evidence type="ECO:0000256" key="2">
    <source>
        <dbReference type="SAM" id="SignalP"/>
    </source>
</evidence>
<name>A0A0H5LR61_YERIN</name>
<organism evidence="3 4">
    <name type="scientific">Yersinia intermedia</name>
    <dbReference type="NCBI Taxonomy" id="631"/>
    <lineage>
        <taxon>Bacteria</taxon>
        <taxon>Pseudomonadati</taxon>
        <taxon>Pseudomonadota</taxon>
        <taxon>Gammaproteobacteria</taxon>
        <taxon>Enterobacterales</taxon>
        <taxon>Yersiniaceae</taxon>
        <taxon>Yersinia</taxon>
    </lineage>
</organism>
<reference evidence="4" key="1">
    <citation type="submission" date="2015-03" db="EMBL/GenBank/DDBJ databases">
        <authorList>
            <consortium name="Pathogen Informatics"/>
        </authorList>
    </citation>
    <scope>NUCLEOTIDE SEQUENCE [LARGE SCALE GENOMIC DNA]</scope>
    <source>
        <strain evidence="4">R148</strain>
    </source>
</reference>
<keyword evidence="2" id="KW-0732">Signal</keyword>
<feature type="signal peptide" evidence="2">
    <location>
        <begin position="1"/>
        <end position="22"/>
    </location>
</feature>
<evidence type="ECO:0008006" key="5">
    <source>
        <dbReference type="Google" id="ProtNLM"/>
    </source>
</evidence>
<feature type="region of interest" description="Disordered" evidence="1">
    <location>
        <begin position="25"/>
        <end position="90"/>
    </location>
</feature>
<proteinExistence type="predicted"/>
<feature type="compositionally biased region" description="Basic and acidic residues" evidence="1">
    <location>
        <begin position="28"/>
        <end position="83"/>
    </location>
</feature>
<sequence length="90" mass="9824">MKQILILCMSTVLLLNATLSLAAQTANKNEKEKAGVTCKRPPEPPKDKNGHPLPPPKDHKDGHLAKGQPPHDGKHDCPPPSEKKIKKVIQ</sequence>
<protein>
    <recommendedName>
        <fullName evidence="5">Acid shock protein</fullName>
    </recommendedName>
</protein>
<dbReference type="Proteomes" id="UP000043316">
    <property type="component" value="Unassembled WGS sequence"/>
</dbReference>
<evidence type="ECO:0000313" key="4">
    <source>
        <dbReference type="Proteomes" id="UP000043316"/>
    </source>
</evidence>
<dbReference type="AlphaFoldDB" id="A0A0H5LR61"/>
<dbReference type="EMBL" id="CWJI01000001">
    <property type="protein sequence ID" value="CRY53540.1"/>
    <property type="molecule type" value="Genomic_DNA"/>
</dbReference>
<dbReference type="RefSeq" id="WP_053008793.1">
    <property type="nucleotide sequence ID" value="NZ_CWJI01000001.1"/>
</dbReference>
<evidence type="ECO:0000256" key="1">
    <source>
        <dbReference type="SAM" id="MobiDB-lite"/>
    </source>
</evidence>
<accession>A0A0H5LR61</accession>